<dbReference type="OrthoDB" id="3378718at2"/>
<keyword evidence="1 3" id="KW-0807">Transducer</keyword>
<dbReference type="PROSITE" id="PS50111">
    <property type="entry name" value="CHEMOTAXIS_TRANSDUC_2"/>
    <property type="match status" value="1"/>
</dbReference>
<organism evidence="9 11">
    <name type="scientific">Thalassospira marina</name>
    <dbReference type="NCBI Taxonomy" id="2048283"/>
    <lineage>
        <taxon>Bacteria</taxon>
        <taxon>Pseudomonadati</taxon>
        <taxon>Pseudomonadota</taxon>
        <taxon>Alphaproteobacteria</taxon>
        <taxon>Rhodospirillales</taxon>
        <taxon>Thalassospiraceae</taxon>
        <taxon>Thalassospira</taxon>
    </lineage>
</organism>
<evidence type="ECO:0000313" key="8">
    <source>
        <dbReference type="EMBL" id="AUG51587.1"/>
    </source>
</evidence>
<dbReference type="InterPro" id="IPR003660">
    <property type="entry name" value="HAMP_dom"/>
</dbReference>
<proteinExistence type="inferred from homology"/>
<gene>
    <name evidence="9" type="ORF">COO20_20730</name>
    <name evidence="8" type="ORF">CSC3H3_01845</name>
</gene>
<evidence type="ECO:0000256" key="5">
    <source>
        <dbReference type="SAM" id="Phobius"/>
    </source>
</evidence>
<keyword evidence="10" id="KW-1185">Reference proteome</keyword>
<dbReference type="KEGG" id="thac:CSC3H3_01845"/>
<dbReference type="AlphaFoldDB" id="A0A2N3KJ31"/>
<evidence type="ECO:0000256" key="4">
    <source>
        <dbReference type="SAM" id="Coils"/>
    </source>
</evidence>
<dbReference type="SMART" id="SM00283">
    <property type="entry name" value="MA"/>
    <property type="match status" value="1"/>
</dbReference>
<evidence type="ECO:0000259" key="7">
    <source>
        <dbReference type="PROSITE" id="PS50885"/>
    </source>
</evidence>
<evidence type="ECO:0000256" key="1">
    <source>
        <dbReference type="ARBA" id="ARBA00023224"/>
    </source>
</evidence>
<dbReference type="SMART" id="SM00304">
    <property type="entry name" value="HAMP"/>
    <property type="match status" value="2"/>
</dbReference>
<dbReference type="SUPFAM" id="SSF58104">
    <property type="entry name" value="Methyl-accepting chemotaxis protein (MCP) signaling domain"/>
    <property type="match status" value="1"/>
</dbReference>
<dbReference type="Pfam" id="PF00015">
    <property type="entry name" value="MCPsignal"/>
    <property type="match status" value="1"/>
</dbReference>
<name>A0A2N3KJ31_9PROT</name>
<dbReference type="EMBL" id="CP024199">
    <property type="protein sequence ID" value="AUG51587.1"/>
    <property type="molecule type" value="Genomic_DNA"/>
</dbReference>
<keyword evidence="5" id="KW-1133">Transmembrane helix</keyword>
<dbReference type="Proteomes" id="UP000233597">
    <property type="component" value="Unassembled WGS sequence"/>
</dbReference>
<sequence length="806" mass="87342">MLFDRIRIGHRIYAGFLILVVMLLGLSALSSWYLLGFASDADRIAKRTELVGLANDYALKLERLSNQVLLYAQTVDPEVRSEIAAIQENAITSREALTDALIAIGDETKANDLKVLAEKYIATLEPLVLRAENMTASADTILLGANQMGGSSSDLVSFINKRDPEIADKYGDRLSKANLTAIVSNLEYAIVHSPETLDAARNATSSLTDLHEEIKTAMGSLKRADKKLFSYATRDNDLLKQGANQLEGSFSGFSQSMNDFKAAVREVQKITGQIRSEAIAGQNELVDVVHGKSESSAMTNMIVAIVGALIAIMLAAGTATSILRPLRRVNGDMARLASNDTNIDLADINRRDEFGAMARTVSIFRENALKIETMAEERIELQRQEEEKRRASLGGMAETIEGETSGLVESVSRQVNRMRDAVGEVAAAANRVNGQTEAATSAAEQSREHAQSISDAASRLSGAIGSIAGRVERQRTIAQSAVDSTRQSAAAVDDLREVASSIEQMVDLIRGIAAQTNMLALNATIEAARAGEAGRGFAVVAAEVKNLAGQTAEATEQITTHVGAMGNVTDRCVSAMENVGVTVRDMMAISDEVAGDVIQQRRETEEISLAIQAASDAAKNVGDAIMEVSRDIDHTRNLSQDLTGHADDVTAHVSELTLSLNRAVRDAAEKDDNKGKDPRVTAGRDVRVVFDDHGKRIETSLFDLSIGGISVTPSQDWERGRQMVVEIDGLRGKYNVEVMSRRGLDAPKMRLKFTDPLEQRGDLVLFVARMWQQHLAESHNILDGDENRLRAEVANDYLAEPQQIAG</sequence>
<evidence type="ECO:0000256" key="2">
    <source>
        <dbReference type="ARBA" id="ARBA00029447"/>
    </source>
</evidence>
<dbReference type="EMBL" id="NWTK01000016">
    <property type="protein sequence ID" value="PKR50569.1"/>
    <property type="molecule type" value="Genomic_DNA"/>
</dbReference>
<dbReference type="Gene3D" id="1.10.287.950">
    <property type="entry name" value="Methyl-accepting chemotaxis protein"/>
    <property type="match status" value="1"/>
</dbReference>
<evidence type="ECO:0000313" key="10">
    <source>
        <dbReference type="Proteomes" id="UP000233458"/>
    </source>
</evidence>
<reference evidence="9 11" key="1">
    <citation type="submission" date="2017-09" db="EMBL/GenBank/DDBJ databases">
        <title>Biodiversity and function of Thalassospira species in the particle-attached aromatic-hydrocarbon-degrading consortia from the surface seawater of the South China Sea.</title>
        <authorList>
            <person name="Dong C."/>
            <person name="Liu R."/>
            <person name="Shao Z."/>
        </authorList>
    </citation>
    <scope>NUCLEOTIDE SEQUENCE [LARGE SCALE GENOMIC DNA]</scope>
    <source>
        <strain evidence="9 11">CSC1P2</strain>
    </source>
</reference>
<evidence type="ECO:0000259" key="6">
    <source>
        <dbReference type="PROSITE" id="PS50111"/>
    </source>
</evidence>
<feature type="transmembrane region" description="Helical" evidence="5">
    <location>
        <begin position="12"/>
        <end position="35"/>
    </location>
</feature>
<evidence type="ECO:0000313" key="11">
    <source>
        <dbReference type="Proteomes" id="UP000233597"/>
    </source>
</evidence>
<accession>A0A2N3KJ31</accession>
<dbReference type="Proteomes" id="UP000233458">
    <property type="component" value="Chromosome"/>
</dbReference>
<feature type="transmembrane region" description="Helical" evidence="5">
    <location>
        <begin position="301"/>
        <end position="323"/>
    </location>
</feature>
<keyword evidence="5" id="KW-0472">Membrane</keyword>
<dbReference type="GO" id="GO:0016020">
    <property type="term" value="C:membrane"/>
    <property type="evidence" value="ECO:0007669"/>
    <property type="project" value="InterPro"/>
</dbReference>
<dbReference type="Pfam" id="PF00672">
    <property type="entry name" value="HAMP"/>
    <property type="match status" value="1"/>
</dbReference>
<dbReference type="PANTHER" id="PTHR32089">
    <property type="entry name" value="METHYL-ACCEPTING CHEMOTAXIS PROTEIN MCPB"/>
    <property type="match status" value="1"/>
</dbReference>
<evidence type="ECO:0000256" key="3">
    <source>
        <dbReference type="PROSITE-ProRule" id="PRU00284"/>
    </source>
</evidence>
<protein>
    <submittedName>
        <fullName evidence="9">Chemotaxis protein</fullName>
    </submittedName>
</protein>
<keyword evidence="4" id="KW-0175">Coiled coil</keyword>
<dbReference type="InterPro" id="IPR004089">
    <property type="entry name" value="MCPsignal_dom"/>
</dbReference>
<dbReference type="GO" id="GO:0007165">
    <property type="term" value="P:signal transduction"/>
    <property type="evidence" value="ECO:0007669"/>
    <property type="project" value="UniProtKB-KW"/>
</dbReference>
<dbReference type="RefSeq" id="WP_101270052.1">
    <property type="nucleotide sequence ID" value="NZ_CP024199.1"/>
</dbReference>
<dbReference type="PANTHER" id="PTHR32089:SF112">
    <property type="entry name" value="LYSOZYME-LIKE PROTEIN-RELATED"/>
    <property type="match status" value="1"/>
</dbReference>
<feature type="domain" description="Methyl-accepting transducer" evidence="6">
    <location>
        <begin position="414"/>
        <end position="650"/>
    </location>
</feature>
<evidence type="ECO:0000313" key="9">
    <source>
        <dbReference type="EMBL" id="PKR50569.1"/>
    </source>
</evidence>
<keyword evidence="5" id="KW-0812">Transmembrane</keyword>
<feature type="domain" description="HAMP" evidence="7">
    <location>
        <begin position="320"/>
        <end position="373"/>
    </location>
</feature>
<dbReference type="PROSITE" id="PS50885">
    <property type="entry name" value="HAMP"/>
    <property type="match status" value="1"/>
</dbReference>
<feature type="coiled-coil region" evidence="4">
    <location>
        <begin position="367"/>
        <end position="394"/>
    </location>
</feature>
<reference evidence="8 10" key="2">
    <citation type="submission" date="2017-10" db="EMBL/GenBank/DDBJ databases">
        <title>Biodiversity and function of Thalassospira species in the particle-attached aromatic-hydrocarbon-degrading consortia from the surface seawater of the China South Sea.</title>
        <authorList>
            <person name="Dong C."/>
            <person name="Liu R."/>
            <person name="Shao Z."/>
        </authorList>
    </citation>
    <scope>NUCLEOTIDE SEQUENCE [LARGE SCALE GENOMIC DNA]</scope>
    <source>
        <strain evidence="8 10">CSC3H3</strain>
    </source>
</reference>
<dbReference type="Gene3D" id="1.10.8.500">
    <property type="entry name" value="HAMP domain in histidine kinase"/>
    <property type="match status" value="1"/>
</dbReference>
<comment type="similarity">
    <text evidence="2">Belongs to the methyl-accepting chemotaxis (MCP) protein family.</text>
</comment>